<evidence type="ECO:0000313" key="2">
    <source>
        <dbReference type="Proteomes" id="UP001209878"/>
    </source>
</evidence>
<accession>A0AAD9NLB4</accession>
<keyword evidence="2" id="KW-1185">Reference proteome</keyword>
<gene>
    <name evidence="1" type="ORF">NP493_817g02019</name>
</gene>
<reference evidence="1" key="1">
    <citation type="journal article" date="2023" name="Mol. Biol. Evol.">
        <title>Third-Generation Sequencing Reveals the Adaptive Role of the Epigenome in Three Deep-Sea Polychaetes.</title>
        <authorList>
            <person name="Perez M."/>
            <person name="Aroh O."/>
            <person name="Sun Y."/>
            <person name="Lan Y."/>
            <person name="Juniper S.K."/>
            <person name="Young C.R."/>
            <person name="Angers B."/>
            <person name="Qian P.Y."/>
        </authorList>
    </citation>
    <scope>NUCLEOTIDE SEQUENCE</scope>
    <source>
        <strain evidence="1">R07B-5</strain>
    </source>
</reference>
<proteinExistence type="predicted"/>
<dbReference type="EMBL" id="JAODUO010000817">
    <property type="protein sequence ID" value="KAK2174235.1"/>
    <property type="molecule type" value="Genomic_DNA"/>
</dbReference>
<comment type="caution">
    <text evidence="1">The sequence shown here is derived from an EMBL/GenBank/DDBJ whole genome shotgun (WGS) entry which is preliminary data.</text>
</comment>
<dbReference type="Proteomes" id="UP001209878">
    <property type="component" value="Unassembled WGS sequence"/>
</dbReference>
<name>A0AAD9NLB4_RIDPI</name>
<dbReference type="AlphaFoldDB" id="A0AAD9NLB4"/>
<sequence>MPLSAAATKSFNITTTSPMYKVKFATSYGTSRLKYNCSFSPMACHAIVFPFILTIQDLKTKPGVAKSILTSSHRWRNNSASPQMQCTYIKIAYIQKFNVGSSAKQFHKLSEYMEFITTTHCNLFGDIIGLTHLLARVNLSE</sequence>
<protein>
    <submittedName>
        <fullName evidence="1">Uncharacterized protein</fullName>
    </submittedName>
</protein>
<organism evidence="1 2">
    <name type="scientific">Ridgeia piscesae</name>
    <name type="common">Tubeworm</name>
    <dbReference type="NCBI Taxonomy" id="27915"/>
    <lineage>
        <taxon>Eukaryota</taxon>
        <taxon>Metazoa</taxon>
        <taxon>Spiralia</taxon>
        <taxon>Lophotrochozoa</taxon>
        <taxon>Annelida</taxon>
        <taxon>Polychaeta</taxon>
        <taxon>Sedentaria</taxon>
        <taxon>Canalipalpata</taxon>
        <taxon>Sabellida</taxon>
        <taxon>Siboglinidae</taxon>
        <taxon>Ridgeia</taxon>
    </lineage>
</organism>
<evidence type="ECO:0000313" key="1">
    <source>
        <dbReference type="EMBL" id="KAK2174235.1"/>
    </source>
</evidence>